<dbReference type="RefSeq" id="WP_378970662.1">
    <property type="nucleotide sequence ID" value="NZ_JBHSWN010000001.1"/>
</dbReference>
<evidence type="ECO:0000313" key="2">
    <source>
        <dbReference type="EMBL" id="MFC6790642.1"/>
    </source>
</evidence>
<accession>A0ABW2BJQ4</accession>
<keyword evidence="3" id="KW-1185">Reference proteome</keyword>
<organism evidence="2 3">
    <name type="scientific">Methylobacterium komagatae</name>
    <dbReference type="NCBI Taxonomy" id="374425"/>
    <lineage>
        <taxon>Bacteria</taxon>
        <taxon>Pseudomonadati</taxon>
        <taxon>Pseudomonadota</taxon>
        <taxon>Alphaproteobacteria</taxon>
        <taxon>Hyphomicrobiales</taxon>
        <taxon>Methylobacteriaceae</taxon>
        <taxon>Methylobacterium</taxon>
    </lineage>
</organism>
<feature type="region of interest" description="Disordered" evidence="1">
    <location>
        <begin position="1"/>
        <end position="23"/>
    </location>
</feature>
<proteinExistence type="predicted"/>
<reference evidence="3" key="1">
    <citation type="journal article" date="2019" name="Int. J. Syst. Evol. Microbiol.">
        <title>The Global Catalogue of Microorganisms (GCM) 10K type strain sequencing project: providing services to taxonomists for standard genome sequencing and annotation.</title>
        <authorList>
            <consortium name="The Broad Institute Genomics Platform"/>
            <consortium name="The Broad Institute Genome Sequencing Center for Infectious Disease"/>
            <person name="Wu L."/>
            <person name="Ma J."/>
        </authorList>
    </citation>
    <scope>NUCLEOTIDE SEQUENCE [LARGE SCALE GENOMIC DNA]</scope>
    <source>
        <strain evidence="3">CCUG 48316</strain>
    </source>
</reference>
<evidence type="ECO:0000256" key="1">
    <source>
        <dbReference type="SAM" id="MobiDB-lite"/>
    </source>
</evidence>
<protein>
    <recommendedName>
        <fullName evidence="4">DUF2441 domain-containing protein</fullName>
    </recommendedName>
</protein>
<dbReference type="Proteomes" id="UP001596292">
    <property type="component" value="Unassembled WGS sequence"/>
</dbReference>
<dbReference type="EMBL" id="JBHSWN010000001">
    <property type="protein sequence ID" value="MFC6790642.1"/>
    <property type="molecule type" value="Genomic_DNA"/>
</dbReference>
<gene>
    <name evidence="2" type="ORF">ACFQE0_14100</name>
</gene>
<evidence type="ECO:0000313" key="3">
    <source>
        <dbReference type="Proteomes" id="UP001596292"/>
    </source>
</evidence>
<sequence>MPWRTRTARPISLRFHESDPDGRPPMQFVARRIPAGEGFVDRSLWQHIHLSAEHRATLAALAPVCDAWEARLPEETEISAFVLVFDPWPVDVEIRLSEHRMHGKVNRDFSVVALTRHTASAVWGGSEGNGFAVLADDIWAQREARSAPDLDALHSLTPQAWEPR</sequence>
<name>A0ABW2BJQ4_9HYPH</name>
<evidence type="ECO:0008006" key="4">
    <source>
        <dbReference type="Google" id="ProtNLM"/>
    </source>
</evidence>
<comment type="caution">
    <text evidence="2">The sequence shown here is derived from an EMBL/GenBank/DDBJ whole genome shotgun (WGS) entry which is preliminary data.</text>
</comment>